<sequence length="220" mass="23220">DARLSPAQVDLVEAHGTGTTLGDPIEVQALAATYGKDRPAGRPVWLGSVKSNIGHTQAAAGAAGLIKMVMAVQRGTLPPTLHVEKPTTHIDWSDGRMALVTDPTPWPETGQPRRGGISSFGVSGTNAHAIIEQAPPEEDGPGAEHLEGERQDTGRRAPLNGVPLPVVVSARTEQALEDQLRRLQAHLVSHPEIGITDLAHSLATGRTRFSHRAVVLADDA</sequence>
<dbReference type="InterPro" id="IPR050091">
    <property type="entry name" value="PKS_NRPS_Biosynth_Enz"/>
</dbReference>
<evidence type="ECO:0000259" key="4">
    <source>
        <dbReference type="PROSITE" id="PS52004"/>
    </source>
</evidence>
<name>A0ABR5HQ41_STRLW</name>
<organism evidence="5 6">
    <name type="scientific">Streptomyces leeuwenhoekii</name>
    <dbReference type="NCBI Taxonomy" id="1437453"/>
    <lineage>
        <taxon>Bacteria</taxon>
        <taxon>Bacillati</taxon>
        <taxon>Actinomycetota</taxon>
        <taxon>Actinomycetes</taxon>
        <taxon>Kitasatosporales</taxon>
        <taxon>Streptomycetaceae</taxon>
        <taxon>Streptomyces</taxon>
    </lineage>
</organism>
<accession>A0ABR5HQ41</accession>
<dbReference type="InterPro" id="IPR020841">
    <property type="entry name" value="PKS_Beta-ketoAc_synthase_dom"/>
</dbReference>
<dbReference type="SUPFAM" id="SSF53901">
    <property type="entry name" value="Thiolase-like"/>
    <property type="match status" value="1"/>
</dbReference>
<feature type="non-terminal residue" evidence="5">
    <location>
        <position position="220"/>
    </location>
</feature>
<evidence type="ECO:0000256" key="2">
    <source>
        <dbReference type="ARBA" id="ARBA00023268"/>
    </source>
</evidence>
<dbReference type="PANTHER" id="PTHR43775">
    <property type="entry name" value="FATTY ACID SYNTHASE"/>
    <property type="match status" value="1"/>
</dbReference>
<dbReference type="Pfam" id="PF02801">
    <property type="entry name" value="Ketoacyl-synt_C"/>
    <property type="match status" value="1"/>
</dbReference>
<dbReference type="CDD" id="cd00833">
    <property type="entry name" value="PKS"/>
    <property type="match status" value="1"/>
</dbReference>
<dbReference type="Gene3D" id="3.40.47.10">
    <property type="match status" value="1"/>
</dbReference>
<feature type="domain" description="Ketosynthase family 3 (KS3)" evidence="4">
    <location>
        <begin position="1"/>
        <end position="133"/>
    </location>
</feature>
<dbReference type="Proteomes" id="UP000037274">
    <property type="component" value="Unassembled WGS sequence"/>
</dbReference>
<feature type="non-terminal residue" evidence="5">
    <location>
        <position position="1"/>
    </location>
</feature>
<dbReference type="Gene3D" id="3.30.70.3290">
    <property type="match status" value="1"/>
</dbReference>
<dbReference type="InterPro" id="IPR016039">
    <property type="entry name" value="Thiolase-like"/>
</dbReference>
<feature type="compositionally biased region" description="Basic and acidic residues" evidence="3">
    <location>
        <begin position="142"/>
        <end position="155"/>
    </location>
</feature>
<evidence type="ECO:0000313" key="5">
    <source>
        <dbReference type="EMBL" id="KMS65830.1"/>
    </source>
</evidence>
<evidence type="ECO:0000256" key="1">
    <source>
        <dbReference type="ARBA" id="ARBA00022679"/>
    </source>
</evidence>
<dbReference type="SMART" id="SM00825">
    <property type="entry name" value="PKS_KS"/>
    <property type="match status" value="1"/>
</dbReference>
<dbReference type="InterPro" id="IPR032821">
    <property type="entry name" value="PKS_assoc"/>
</dbReference>
<keyword evidence="2" id="KW-0511">Multifunctional enzyme</keyword>
<protein>
    <recommendedName>
        <fullName evidence="4">Ketosynthase family 3 (KS3) domain-containing protein</fullName>
    </recommendedName>
</protein>
<reference evidence="5 6" key="1">
    <citation type="submission" date="2015-06" db="EMBL/GenBank/DDBJ databases">
        <title>Draft genome sequence of Streptomyces leeuwenhoekii C58, which produces the novel lasso peptide, chaxapeptin.</title>
        <authorList>
            <person name="Yi Y."/>
            <person name="Hai D."/>
            <person name="Jaspars M."/>
            <person name="Sheng H."/>
            <person name="Rateb M.E."/>
            <person name="Bull A."/>
            <person name="Goodfellow M."/>
            <person name="Asenjo J.A."/>
            <person name="Ebel R."/>
        </authorList>
    </citation>
    <scope>NUCLEOTIDE SEQUENCE [LARGE SCALE GENOMIC DNA]</scope>
    <source>
        <strain evidence="5 6">C58</strain>
    </source>
</reference>
<dbReference type="RefSeq" id="WP_048574639.1">
    <property type="nucleotide sequence ID" value="NZ_LFEH01000329.1"/>
</dbReference>
<dbReference type="PROSITE" id="PS52004">
    <property type="entry name" value="KS3_2"/>
    <property type="match status" value="1"/>
</dbReference>
<keyword evidence="6" id="KW-1185">Reference proteome</keyword>
<feature type="region of interest" description="Disordered" evidence="3">
    <location>
        <begin position="133"/>
        <end position="161"/>
    </location>
</feature>
<proteinExistence type="predicted"/>
<keyword evidence="1" id="KW-0808">Transferase</keyword>
<dbReference type="Pfam" id="PF16197">
    <property type="entry name" value="KAsynt_C_assoc"/>
    <property type="match status" value="1"/>
</dbReference>
<evidence type="ECO:0000313" key="6">
    <source>
        <dbReference type="Proteomes" id="UP000037274"/>
    </source>
</evidence>
<gene>
    <name evidence="5" type="ORF">ACH49_30225</name>
</gene>
<dbReference type="InterPro" id="IPR014031">
    <property type="entry name" value="Ketoacyl_synth_C"/>
</dbReference>
<dbReference type="EMBL" id="LFEH01000329">
    <property type="protein sequence ID" value="KMS65830.1"/>
    <property type="molecule type" value="Genomic_DNA"/>
</dbReference>
<dbReference type="PANTHER" id="PTHR43775:SF51">
    <property type="entry name" value="INACTIVE PHENOLPHTHIOCEROL SYNTHESIS POLYKETIDE SYNTHASE TYPE I PKS1-RELATED"/>
    <property type="match status" value="1"/>
</dbReference>
<evidence type="ECO:0000256" key="3">
    <source>
        <dbReference type="SAM" id="MobiDB-lite"/>
    </source>
</evidence>
<comment type="caution">
    <text evidence="5">The sequence shown here is derived from an EMBL/GenBank/DDBJ whole genome shotgun (WGS) entry which is preliminary data.</text>
</comment>